<name>D7BPH9_ARCHD</name>
<dbReference type="Pfam" id="PF02617">
    <property type="entry name" value="ClpS"/>
    <property type="match status" value="1"/>
</dbReference>
<dbReference type="OrthoDB" id="162238at2"/>
<keyword evidence="2" id="KW-0378">Hydrolase</keyword>
<dbReference type="GO" id="GO:0006508">
    <property type="term" value="P:proteolysis"/>
    <property type="evidence" value="ECO:0007669"/>
    <property type="project" value="UniProtKB-KW"/>
</dbReference>
<dbReference type="NCBIfam" id="NF000668">
    <property type="entry name" value="PRK00033.1-1"/>
    <property type="match status" value="1"/>
</dbReference>
<dbReference type="AlphaFoldDB" id="D7BPH9"/>
<dbReference type="eggNOG" id="COG2127">
    <property type="taxonomic scope" value="Bacteria"/>
</dbReference>
<organism evidence="2 3">
    <name type="scientific">Arcanobacterium haemolyticum (strain ATCC 9345 / DSM 20595 / CCM 5947 / CCUG 17215 / LMG 16163 / NBRC 15585 / NCTC 8452 / 11018)</name>
    <dbReference type="NCBI Taxonomy" id="644284"/>
    <lineage>
        <taxon>Bacteria</taxon>
        <taxon>Bacillati</taxon>
        <taxon>Actinomycetota</taxon>
        <taxon>Actinomycetes</taxon>
        <taxon>Actinomycetales</taxon>
        <taxon>Actinomycetaceae</taxon>
        <taxon>Arcanobacterium</taxon>
    </lineage>
</organism>
<gene>
    <name evidence="2" type="ordered locus">Arch_1115</name>
</gene>
<accession>D7BPH9</accession>
<dbReference type="HOGENOM" id="CLU_153743_1_0_11"/>
<dbReference type="Proteomes" id="UP000000376">
    <property type="component" value="Chromosome"/>
</dbReference>
<sequence>MSNQSNQPLAPRSETDAQESVFSDAAWLTVVHDDPVNLMAYVQWVFESYFGMTSTVARERMLAVHRKGRAVLAAGGREAMERDVQAMHTYGLRATIEQEA</sequence>
<dbReference type="GO" id="GO:0008233">
    <property type="term" value="F:peptidase activity"/>
    <property type="evidence" value="ECO:0007669"/>
    <property type="project" value="UniProtKB-KW"/>
</dbReference>
<proteinExistence type="predicted"/>
<dbReference type="KEGG" id="ahe:Arch_1115"/>
<dbReference type="RefSeq" id="WP_013170322.1">
    <property type="nucleotide sequence ID" value="NC_014218.1"/>
</dbReference>
<dbReference type="InterPro" id="IPR014719">
    <property type="entry name" value="Ribosomal_bL12_C/ClpS-like"/>
</dbReference>
<reference evidence="2 3" key="1">
    <citation type="journal article" date="2010" name="Stand. Genomic Sci.">
        <title>Complete genome sequence of Arcanobacterium haemolyticum type strain (11018).</title>
        <authorList>
            <person name="Yasawong M."/>
            <person name="Teshima H."/>
            <person name="Lapidus A."/>
            <person name="Nolan M."/>
            <person name="Lucas S."/>
            <person name="Glavina Del Rio T."/>
            <person name="Tice H."/>
            <person name="Cheng J."/>
            <person name="Bruce D."/>
            <person name="Detter C."/>
            <person name="Tapia R."/>
            <person name="Han C."/>
            <person name="Goodwin L."/>
            <person name="Pitluck S."/>
            <person name="Liolios K."/>
            <person name="Ivanova N."/>
            <person name="Mavromatis K."/>
            <person name="Mikhailova N."/>
            <person name="Pati A."/>
            <person name="Chen A."/>
            <person name="Palaniappan K."/>
            <person name="Land M."/>
            <person name="Hauser L."/>
            <person name="Chang Y."/>
            <person name="Jeffries C."/>
            <person name="Rohde M."/>
            <person name="Sikorski J."/>
            <person name="Pukall R."/>
            <person name="Goker M."/>
            <person name="Woyke T."/>
            <person name="Bristow J."/>
            <person name="Eisen J."/>
            <person name="Markowitz V."/>
            <person name="Hugenholtz P."/>
            <person name="Kyrpides N."/>
            <person name="Klenk H."/>
        </authorList>
    </citation>
    <scope>NUCLEOTIDE SEQUENCE [LARGE SCALE GENOMIC DNA]</scope>
    <source>
        <strain evidence="3">ATCC 9345 / DSM 20595 / CCUG 17215 / LMG 16163 / NBRC 15585 / NCTC 8452 / 11018</strain>
    </source>
</reference>
<feature type="domain" description="Adaptor protein ClpS core" evidence="1">
    <location>
        <begin position="25"/>
        <end position="94"/>
    </location>
</feature>
<keyword evidence="2" id="KW-0645">Protease</keyword>
<dbReference type="STRING" id="644284.Arch_1115"/>
<evidence type="ECO:0000313" key="2">
    <source>
        <dbReference type="EMBL" id="ADH92828.1"/>
    </source>
</evidence>
<dbReference type="InterPro" id="IPR003769">
    <property type="entry name" value="ClpS_core"/>
</dbReference>
<keyword evidence="3" id="KW-1185">Reference proteome</keyword>
<evidence type="ECO:0000259" key="1">
    <source>
        <dbReference type="Pfam" id="PF02617"/>
    </source>
</evidence>
<dbReference type="GO" id="GO:0030163">
    <property type="term" value="P:protein catabolic process"/>
    <property type="evidence" value="ECO:0007669"/>
    <property type="project" value="InterPro"/>
</dbReference>
<dbReference type="EMBL" id="CP002045">
    <property type="protein sequence ID" value="ADH92828.1"/>
    <property type="molecule type" value="Genomic_DNA"/>
</dbReference>
<evidence type="ECO:0000313" key="3">
    <source>
        <dbReference type="Proteomes" id="UP000000376"/>
    </source>
</evidence>
<dbReference type="SUPFAM" id="SSF54736">
    <property type="entry name" value="ClpS-like"/>
    <property type="match status" value="1"/>
</dbReference>
<dbReference type="Gene3D" id="3.30.1390.10">
    <property type="match status" value="1"/>
</dbReference>
<protein>
    <submittedName>
        <fullName evidence="2">ATP-dependent Clp protease adaptor protein ClpS</fullName>
    </submittedName>
</protein>